<evidence type="ECO:0000256" key="1">
    <source>
        <dbReference type="SAM" id="MobiDB-lite"/>
    </source>
</evidence>
<dbReference type="InterPro" id="IPR021109">
    <property type="entry name" value="Peptidase_aspartic_dom_sf"/>
</dbReference>
<feature type="region of interest" description="Disordered" evidence="1">
    <location>
        <begin position="1"/>
        <end position="35"/>
    </location>
</feature>
<accession>A0AAF0R7U8</accession>
<gene>
    <name evidence="2" type="ORF">MTR67_026726</name>
</gene>
<dbReference type="Pfam" id="PF08284">
    <property type="entry name" value="RVP_2"/>
    <property type="match status" value="1"/>
</dbReference>
<reference evidence="2" key="1">
    <citation type="submission" date="2023-08" db="EMBL/GenBank/DDBJ databases">
        <title>A de novo genome assembly of Solanum verrucosum Schlechtendal, a Mexican diploid species geographically isolated from the other diploid A-genome species in potato relatives.</title>
        <authorList>
            <person name="Hosaka K."/>
        </authorList>
    </citation>
    <scope>NUCLEOTIDE SEQUENCE</scope>
    <source>
        <tissue evidence="2">Young leaves</tissue>
    </source>
</reference>
<evidence type="ECO:0000313" key="2">
    <source>
        <dbReference type="EMBL" id="WMV33341.1"/>
    </source>
</evidence>
<organism evidence="2 3">
    <name type="scientific">Solanum verrucosum</name>
    <dbReference type="NCBI Taxonomy" id="315347"/>
    <lineage>
        <taxon>Eukaryota</taxon>
        <taxon>Viridiplantae</taxon>
        <taxon>Streptophyta</taxon>
        <taxon>Embryophyta</taxon>
        <taxon>Tracheophyta</taxon>
        <taxon>Spermatophyta</taxon>
        <taxon>Magnoliopsida</taxon>
        <taxon>eudicotyledons</taxon>
        <taxon>Gunneridae</taxon>
        <taxon>Pentapetalae</taxon>
        <taxon>asterids</taxon>
        <taxon>lamiids</taxon>
        <taxon>Solanales</taxon>
        <taxon>Solanaceae</taxon>
        <taxon>Solanoideae</taxon>
        <taxon>Solaneae</taxon>
        <taxon>Solanum</taxon>
    </lineage>
</organism>
<evidence type="ECO:0000313" key="3">
    <source>
        <dbReference type="Proteomes" id="UP001234989"/>
    </source>
</evidence>
<name>A0AAF0R7U8_SOLVR</name>
<protein>
    <recommendedName>
        <fullName evidence="4">Gag-pol polyprotein</fullName>
    </recommendedName>
</protein>
<evidence type="ECO:0008006" key="4">
    <source>
        <dbReference type="Google" id="ProtNLM"/>
    </source>
</evidence>
<proteinExistence type="predicted"/>
<sequence>MPPIRSTGTGQSGRGGRTSSRGATAPQGGGRDSTQTVGCRDGDCYAFLGRPKVKTSNVVITCSVSMCHQPVSILFDPGSTFSYVSTYFAVNFDVMFECMHVPIHVSTLLGDSLVVEQVYRYYVVSFVGYDSWTHLIILGMVDFDVIFFMDWISLHHAILEYSFAKTKTFVIQGFQRVEWTYANGSYPRKVISFIRTKRLVDRGCLSHFDFIWDTSVEPPPMDFVPVVREFLNVFPTDLPDVPPKGILILILT</sequence>
<dbReference type="EMBL" id="CP133617">
    <property type="protein sequence ID" value="WMV33341.1"/>
    <property type="molecule type" value="Genomic_DNA"/>
</dbReference>
<dbReference type="AlphaFoldDB" id="A0AAF0R7U8"/>
<dbReference type="Gene3D" id="2.40.70.10">
    <property type="entry name" value="Acid Proteases"/>
    <property type="match status" value="1"/>
</dbReference>
<keyword evidence="3" id="KW-1185">Reference proteome</keyword>
<dbReference type="CDD" id="cd00303">
    <property type="entry name" value="retropepsin_like"/>
    <property type="match status" value="1"/>
</dbReference>
<dbReference type="Proteomes" id="UP001234989">
    <property type="component" value="Chromosome 6"/>
</dbReference>